<name>D3RXR2_FERPA</name>
<dbReference type="RefSeq" id="WP_012965618.1">
    <property type="nucleotide sequence ID" value="NC_013849.1"/>
</dbReference>
<reference evidence="3" key="1">
    <citation type="submission" date="2010-02" db="EMBL/GenBank/DDBJ databases">
        <title>Complete sequence of Ferroglobus placidus DSM 10642.</title>
        <authorList>
            <consortium name="US DOE Joint Genome Institute"/>
            <person name="Lucas S."/>
            <person name="Copeland A."/>
            <person name="Lapidus A."/>
            <person name="Cheng J.-F."/>
            <person name="Bruce D."/>
            <person name="Goodwin L."/>
            <person name="Pitluck S."/>
            <person name="Saunders E."/>
            <person name="Brettin T."/>
            <person name="Detter J.C."/>
            <person name="Han C."/>
            <person name="Tapia R."/>
            <person name="Larimer F."/>
            <person name="Land M."/>
            <person name="Hauser L."/>
            <person name="Kyrpides N."/>
            <person name="Ivanova N."/>
            <person name="Holmes D."/>
            <person name="Lovley D."/>
            <person name="Kyrpides N."/>
            <person name="Anderson I.J."/>
            <person name="Woyke T."/>
        </authorList>
    </citation>
    <scope>NUCLEOTIDE SEQUENCE [LARGE SCALE GENOMIC DNA]</scope>
    <source>
        <strain evidence="3">DSM 10642 / AEDII12DO</strain>
    </source>
</reference>
<dbReference type="EMBL" id="CP001899">
    <property type="protein sequence ID" value="ADC65275.1"/>
    <property type="molecule type" value="Genomic_DNA"/>
</dbReference>
<dbReference type="PANTHER" id="PTHR36432">
    <property type="match status" value="1"/>
</dbReference>
<dbReference type="NCBIfam" id="TIGR01439">
    <property type="entry name" value="lp_hng_hel_AbrB"/>
    <property type="match status" value="1"/>
</dbReference>
<organism evidence="2 3">
    <name type="scientific">Ferroglobus placidus (strain DSM 10642 / AEDII12DO)</name>
    <dbReference type="NCBI Taxonomy" id="589924"/>
    <lineage>
        <taxon>Archaea</taxon>
        <taxon>Methanobacteriati</taxon>
        <taxon>Methanobacteriota</taxon>
        <taxon>Archaeoglobi</taxon>
        <taxon>Archaeoglobales</taxon>
        <taxon>Archaeoglobaceae</taxon>
        <taxon>Ferroglobus</taxon>
    </lineage>
</organism>
<dbReference type="PaxDb" id="589924-Ferp_1116"/>
<dbReference type="PROSITE" id="PS51740">
    <property type="entry name" value="SPOVT_ABRB"/>
    <property type="match status" value="1"/>
</dbReference>
<dbReference type="SUPFAM" id="SSF89447">
    <property type="entry name" value="AbrB/MazE/MraZ-like"/>
    <property type="match status" value="1"/>
</dbReference>
<dbReference type="HOGENOM" id="CLU_2433719_0_0_2"/>
<feature type="domain" description="SpoVT-AbrB" evidence="1">
    <location>
        <begin position="1"/>
        <end position="45"/>
    </location>
</feature>
<dbReference type="eggNOG" id="arCOG00812">
    <property type="taxonomic scope" value="Archaea"/>
</dbReference>
<gene>
    <name evidence="2" type="ordered locus">Ferp_1116</name>
</gene>
<sequence>MKVRVDRYGRIVLPREIREILSIHENSELTLSVREDEIVIGVYREDLEKKVDDLIEFLKNNAPKAFVSEVEEEDKWITRKYSLEKIGLKE</sequence>
<protein>
    <submittedName>
        <fullName evidence="2">Transcriptional regulator, AbrB family</fullName>
    </submittedName>
</protein>
<evidence type="ECO:0000313" key="3">
    <source>
        <dbReference type="Proteomes" id="UP000002613"/>
    </source>
</evidence>
<proteinExistence type="predicted"/>
<dbReference type="Pfam" id="PF04014">
    <property type="entry name" value="MazE_antitoxin"/>
    <property type="match status" value="1"/>
</dbReference>
<dbReference type="InterPro" id="IPR052731">
    <property type="entry name" value="B_subtilis_Trans_State_Reg"/>
</dbReference>
<dbReference type="SMART" id="SM00966">
    <property type="entry name" value="SpoVT_AbrB"/>
    <property type="match status" value="1"/>
</dbReference>
<dbReference type="OrthoDB" id="51406at2157"/>
<dbReference type="AlphaFoldDB" id="D3RXR2"/>
<evidence type="ECO:0000259" key="1">
    <source>
        <dbReference type="PROSITE" id="PS51740"/>
    </source>
</evidence>
<dbReference type="InterPro" id="IPR037914">
    <property type="entry name" value="SpoVT-AbrB_sf"/>
</dbReference>
<dbReference type="Proteomes" id="UP000002613">
    <property type="component" value="Chromosome"/>
</dbReference>
<dbReference type="Gene3D" id="2.10.260.10">
    <property type="match status" value="1"/>
</dbReference>
<keyword evidence="3" id="KW-1185">Reference proteome</keyword>
<dbReference type="GeneID" id="8778627"/>
<evidence type="ECO:0000313" key="2">
    <source>
        <dbReference type="EMBL" id="ADC65275.1"/>
    </source>
</evidence>
<reference evidence="2 3" key="2">
    <citation type="journal article" date="2011" name="Stand. Genomic Sci.">
        <title>Complete genome sequence of Ferroglobus placidus AEDII12DO.</title>
        <authorList>
            <person name="Anderson I."/>
            <person name="Risso C."/>
            <person name="Holmes D."/>
            <person name="Lucas S."/>
            <person name="Copeland A."/>
            <person name="Lapidus A."/>
            <person name="Cheng J.F."/>
            <person name="Bruce D."/>
            <person name="Goodwin L."/>
            <person name="Pitluck S."/>
            <person name="Saunders E."/>
            <person name="Brettin T."/>
            <person name="Detter J.C."/>
            <person name="Han C."/>
            <person name="Tapia R."/>
            <person name="Larimer F."/>
            <person name="Land M."/>
            <person name="Hauser L."/>
            <person name="Woyke T."/>
            <person name="Lovley D."/>
            <person name="Kyrpides N."/>
            <person name="Ivanova N."/>
        </authorList>
    </citation>
    <scope>NUCLEOTIDE SEQUENCE [LARGE SCALE GENOMIC DNA]</scope>
    <source>
        <strain evidence="3">DSM 10642 / AEDII12DO</strain>
    </source>
</reference>
<accession>D3RXR2</accession>
<dbReference type="InterPro" id="IPR007159">
    <property type="entry name" value="SpoVT-AbrB_dom"/>
</dbReference>
<dbReference type="GO" id="GO:0003677">
    <property type="term" value="F:DNA binding"/>
    <property type="evidence" value="ECO:0007669"/>
    <property type="project" value="InterPro"/>
</dbReference>
<dbReference type="PANTHER" id="PTHR36432:SF4">
    <property type="entry name" value="TRANSITION STATE REGULATOR ABH-RELATED"/>
    <property type="match status" value="1"/>
</dbReference>
<dbReference type="KEGG" id="fpl:Ferp_1116"/>